<evidence type="ECO:0000256" key="1">
    <source>
        <dbReference type="ARBA" id="ARBA00004651"/>
    </source>
</evidence>
<dbReference type="Proteomes" id="UP001595872">
    <property type="component" value="Unassembled WGS sequence"/>
</dbReference>
<feature type="transmembrane region" description="Helical" evidence="7">
    <location>
        <begin position="316"/>
        <end position="337"/>
    </location>
</feature>
<keyword evidence="2" id="KW-0813">Transport</keyword>
<feature type="transmembrane region" description="Helical" evidence="7">
    <location>
        <begin position="182"/>
        <end position="202"/>
    </location>
</feature>
<feature type="transmembrane region" description="Helical" evidence="7">
    <location>
        <begin position="264"/>
        <end position="285"/>
    </location>
</feature>
<dbReference type="EMBL" id="JBHSIT010000009">
    <property type="protein sequence ID" value="MFC4911312.1"/>
    <property type="molecule type" value="Genomic_DNA"/>
</dbReference>
<keyword evidence="10" id="KW-1185">Reference proteome</keyword>
<feature type="transmembrane region" description="Helical" evidence="7">
    <location>
        <begin position="58"/>
        <end position="77"/>
    </location>
</feature>
<feature type="transmembrane region" description="Helical" evidence="7">
    <location>
        <begin position="89"/>
        <end position="108"/>
    </location>
</feature>
<feature type="transmembrane region" description="Helical" evidence="7">
    <location>
        <begin position="21"/>
        <end position="38"/>
    </location>
</feature>
<gene>
    <name evidence="9" type="ORF">ACFPCY_28680</name>
</gene>
<feature type="domain" description="Major facilitator superfamily (MFS) profile" evidence="8">
    <location>
        <begin position="1"/>
        <end position="405"/>
    </location>
</feature>
<reference evidence="10" key="1">
    <citation type="journal article" date="2019" name="Int. J. Syst. Evol. Microbiol.">
        <title>The Global Catalogue of Microorganisms (GCM) 10K type strain sequencing project: providing services to taxonomists for standard genome sequencing and annotation.</title>
        <authorList>
            <consortium name="The Broad Institute Genomics Platform"/>
            <consortium name="The Broad Institute Genome Sequencing Center for Infectious Disease"/>
            <person name="Wu L."/>
            <person name="Ma J."/>
        </authorList>
    </citation>
    <scope>NUCLEOTIDE SEQUENCE [LARGE SCALE GENOMIC DNA]</scope>
    <source>
        <strain evidence="10">KLKA75</strain>
    </source>
</reference>
<evidence type="ECO:0000256" key="2">
    <source>
        <dbReference type="ARBA" id="ARBA00022448"/>
    </source>
</evidence>
<name>A0ABV9U493_9ACTN</name>
<dbReference type="RefSeq" id="WP_378260093.1">
    <property type="nucleotide sequence ID" value="NZ_JBHSIT010000009.1"/>
</dbReference>
<dbReference type="SUPFAM" id="SSF103473">
    <property type="entry name" value="MFS general substrate transporter"/>
    <property type="match status" value="1"/>
</dbReference>
<evidence type="ECO:0000256" key="3">
    <source>
        <dbReference type="ARBA" id="ARBA00022475"/>
    </source>
</evidence>
<feature type="transmembrane region" description="Helical" evidence="7">
    <location>
        <begin position="292"/>
        <end position="310"/>
    </location>
</feature>
<evidence type="ECO:0000313" key="10">
    <source>
        <dbReference type="Proteomes" id="UP001595872"/>
    </source>
</evidence>
<sequence>MPVVSLVRKPSREEVGGAAHVRAFWVAAAAFSVVMAFGTAPTPLWPLFAARDRFGPTMVTVAFAAIVVGTATGFLLLGHLSDRHGRRVVIIPALLVTAASAVLFVVWHGLAGIIVARMLNGVGTGLMASTATAYLGDLYRRARPDRPASAVPGVVAAAANLGGLALGPLAAGALAEWAPSPLATTFVVFAVVMAALAVVLLLDAPETVEGGTSERRFGLRPGAGAMFAGAAGTGAVAFAVMGFFSSLSAGMLKTALGESSVFVAGLPGFALFAASAVVQLAVGGWSGTRMSAVGVVLFPAGLALTVLSVYHPSLALFLVAAAVTGAGAGLLFKAAIAEAAGAAKPESRAGVLAVFFAVGYVGMGLPSIAFSVAQRHLGLTTSMVWFAALISGAAILTVATARRASRRA</sequence>
<dbReference type="PROSITE" id="PS50850">
    <property type="entry name" value="MFS"/>
    <property type="match status" value="1"/>
</dbReference>
<evidence type="ECO:0000256" key="4">
    <source>
        <dbReference type="ARBA" id="ARBA00022692"/>
    </source>
</evidence>
<dbReference type="PANTHER" id="PTHR23517:SF13">
    <property type="entry name" value="MAJOR FACILITATOR SUPERFAMILY MFS_1"/>
    <property type="match status" value="1"/>
</dbReference>
<feature type="transmembrane region" description="Helical" evidence="7">
    <location>
        <begin position="114"/>
        <end position="136"/>
    </location>
</feature>
<comment type="caution">
    <text evidence="9">The sequence shown here is derived from an EMBL/GenBank/DDBJ whole genome shotgun (WGS) entry which is preliminary data.</text>
</comment>
<dbReference type="InterPro" id="IPR011701">
    <property type="entry name" value="MFS"/>
</dbReference>
<feature type="transmembrane region" description="Helical" evidence="7">
    <location>
        <begin position="148"/>
        <end position="170"/>
    </location>
</feature>
<dbReference type="PANTHER" id="PTHR23517">
    <property type="entry name" value="RESISTANCE PROTEIN MDTM, PUTATIVE-RELATED-RELATED"/>
    <property type="match status" value="1"/>
</dbReference>
<dbReference type="InterPro" id="IPR050171">
    <property type="entry name" value="MFS_Transporters"/>
</dbReference>
<organism evidence="9 10">
    <name type="scientific">Actinomadura gamaensis</name>
    <dbReference type="NCBI Taxonomy" id="1763541"/>
    <lineage>
        <taxon>Bacteria</taxon>
        <taxon>Bacillati</taxon>
        <taxon>Actinomycetota</taxon>
        <taxon>Actinomycetes</taxon>
        <taxon>Streptosporangiales</taxon>
        <taxon>Thermomonosporaceae</taxon>
        <taxon>Actinomadura</taxon>
    </lineage>
</organism>
<keyword evidence="3" id="KW-1003">Cell membrane</keyword>
<keyword evidence="5 7" id="KW-1133">Transmembrane helix</keyword>
<dbReference type="Gene3D" id="1.20.1250.20">
    <property type="entry name" value="MFS general substrate transporter like domains"/>
    <property type="match status" value="1"/>
</dbReference>
<comment type="subcellular location">
    <subcellularLocation>
        <location evidence="1">Cell membrane</location>
        <topology evidence="1">Multi-pass membrane protein</topology>
    </subcellularLocation>
</comment>
<evidence type="ECO:0000313" key="9">
    <source>
        <dbReference type="EMBL" id="MFC4911312.1"/>
    </source>
</evidence>
<feature type="transmembrane region" description="Helical" evidence="7">
    <location>
        <begin position="223"/>
        <end position="244"/>
    </location>
</feature>
<evidence type="ECO:0000256" key="6">
    <source>
        <dbReference type="ARBA" id="ARBA00023136"/>
    </source>
</evidence>
<accession>A0ABV9U493</accession>
<evidence type="ECO:0000256" key="5">
    <source>
        <dbReference type="ARBA" id="ARBA00022989"/>
    </source>
</evidence>
<dbReference type="Pfam" id="PF07690">
    <property type="entry name" value="MFS_1"/>
    <property type="match status" value="1"/>
</dbReference>
<feature type="transmembrane region" description="Helical" evidence="7">
    <location>
        <begin position="382"/>
        <end position="401"/>
    </location>
</feature>
<feature type="transmembrane region" description="Helical" evidence="7">
    <location>
        <begin position="349"/>
        <end position="370"/>
    </location>
</feature>
<dbReference type="InterPro" id="IPR020846">
    <property type="entry name" value="MFS_dom"/>
</dbReference>
<evidence type="ECO:0000259" key="8">
    <source>
        <dbReference type="PROSITE" id="PS50850"/>
    </source>
</evidence>
<dbReference type="InterPro" id="IPR036259">
    <property type="entry name" value="MFS_trans_sf"/>
</dbReference>
<keyword evidence="4 7" id="KW-0812">Transmembrane</keyword>
<evidence type="ECO:0000256" key="7">
    <source>
        <dbReference type="SAM" id="Phobius"/>
    </source>
</evidence>
<keyword evidence="6 7" id="KW-0472">Membrane</keyword>
<protein>
    <submittedName>
        <fullName evidence="9">MFS transporter</fullName>
    </submittedName>
</protein>
<proteinExistence type="predicted"/>